<feature type="domain" description="ATP-dependent DNA ligase family profile" evidence="8">
    <location>
        <begin position="28"/>
        <end position="199"/>
    </location>
</feature>
<dbReference type="InterPro" id="IPR012310">
    <property type="entry name" value="DNA_ligase_ATP-dep_cent"/>
</dbReference>
<dbReference type="InterPro" id="IPR012340">
    <property type="entry name" value="NA-bd_OB-fold"/>
</dbReference>
<comment type="catalytic activity">
    <reaction evidence="6">
        <text>ATP + (deoxyribonucleotide)n-3'-hydroxyl + 5'-phospho-(deoxyribonucleotide)m = (deoxyribonucleotide)n+m + AMP + diphosphate.</text>
        <dbReference type="EC" id="6.5.1.1"/>
    </reaction>
</comment>
<keyword evidence="11" id="KW-1185">Reference proteome</keyword>
<dbReference type="GO" id="GO:0005524">
    <property type="term" value="F:ATP binding"/>
    <property type="evidence" value="ECO:0007669"/>
    <property type="project" value="InterPro"/>
</dbReference>
<reference evidence="10 11" key="1">
    <citation type="journal article" date="2022" name="IScience">
        <title>An ultrasensitive nanofiber-based assay for enzymatic hydrolysis and deep-sea microbial degradation of cellulose.</title>
        <authorList>
            <person name="Tsudome M."/>
            <person name="Tachioka M."/>
            <person name="Miyazaki M."/>
            <person name="Uchimura K."/>
            <person name="Tsuda M."/>
            <person name="Takaki Y."/>
            <person name="Deguchi S."/>
        </authorList>
    </citation>
    <scope>NUCLEOTIDE SEQUENCE [LARGE SCALE GENOMIC DNA]</scope>
    <source>
        <strain evidence="10 11">GE09</strain>
    </source>
</reference>
<sequence>MIFNLRFLLLVIFFWLSPHSQAQPPRLMLANTYHLEQAIDLSDYWVSEKLDGIRAYWDGTDLKTRNGNTIKLPVHLKNTLPNTPLDGELWLGRQTFDKINALIHTRTPTSQQWLGVQYKVFDLPQYAGEFNERLSTLQAMYAESPNTFWSPVEQFKVENQTQLEQHLLDIEKLGGEGLMLHKGSSLYAGTRTNDLLKLKSFQDAEAVVIGHTAGKGKYTGMVGALIVKIEGGVTFNIGTGLSDADRATPPTIGSVITYKYFGLTHKGTPRFASYLRTRTSKVAN</sequence>
<feature type="domain" description="DNA ligase OB-like" evidence="9">
    <location>
        <begin position="214"/>
        <end position="278"/>
    </location>
</feature>
<organism evidence="10 11">
    <name type="scientific">Marinagarivorans cellulosilyticus</name>
    <dbReference type="NCBI Taxonomy" id="2721545"/>
    <lineage>
        <taxon>Bacteria</taxon>
        <taxon>Pseudomonadati</taxon>
        <taxon>Pseudomonadota</taxon>
        <taxon>Gammaproteobacteria</taxon>
        <taxon>Cellvibrionales</taxon>
        <taxon>Cellvibrionaceae</taxon>
        <taxon>Marinagarivorans</taxon>
    </lineage>
</organism>
<keyword evidence="3" id="KW-0235">DNA replication</keyword>
<dbReference type="EC" id="6.5.1.7" evidence="10"/>
<dbReference type="NCBIfam" id="NF006592">
    <property type="entry name" value="PRK09125.1"/>
    <property type="match status" value="1"/>
</dbReference>
<keyword evidence="7" id="KW-0732">Signal</keyword>
<name>A0AAN1WFS3_9GAMM</name>
<accession>A0AAN1WFS3</accession>
<evidence type="ECO:0000256" key="2">
    <source>
        <dbReference type="ARBA" id="ARBA00022598"/>
    </source>
</evidence>
<evidence type="ECO:0000256" key="1">
    <source>
        <dbReference type="ARBA" id="ARBA00001968"/>
    </source>
</evidence>
<dbReference type="Pfam" id="PF01068">
    <property type="entry name" value="DNA_ligase_A_M"/>
    <property type="match status" value="1"/>
</dbReference>
<dbReference type="SUPFAM" id="SSF50249">
    <property type="entry name" value="Nucleic acid-binding proteins"/>
    <property type="match status" value="1"/>
</dbReference>
<evidence type="ECO:0000313" key="10">
    <source>
        <dbReference type="EMBL" id="BCD96763.1"/>
    </source>
</evidence>
<dbReference type="Pfam" id="PF14743">
    <property type="entry name" value="DNA_ligase_OB_2"/>
    <property type="match status" value="1"/>
</dbReference>
<dbReference type="EC" id="6.5.1.1" evidence="10"/>
<dbReference type="CDD" id="cd07896">
    <property type="entry name" value="Adenylation_kDNA_ligase_like"/>
    <property type="match status" value="1"/>
</dbReference>
<dbReference type="GO" id="GO:0006281">
    <property type="term" value="P:DNA repair"/>
    <property type="evidence" value="ECO:0007669"/>
    <property type="project" value="UniProtKB-KW"/>
</dbReference>
<feature type="signal peptide" evidence="7">
    <location>
        <begin position="1"/>
        <end position="22"/>
    </location>
</feature>
<comment type="cofactor">
    <cofactor evidence="1">
        <name>a divalent metal cation</name>
        <dbReference type="ChEBI" id="CHEBI:60240"/>
    </cofactor>
</comment>
<keyword evidence="2 10" id="KW-0436">Ligase</keyword>
<dbReference type="EC" id="6.5.1.6" evidence="10"/>
<keyword evidence="4" id="KW-0227">DNA damage</keyword>
<dbReference type="Proteomes" id="UP001320119">
    <property type="component" value="Chromosome"/>
</dbReference>
<evidence type="ECO:0000256" key="3">
    <source>
        <dbReference type="ARBA" id="ARBA00022705"/>
    </source>
</evidence>
<evidence type="ECO:0000256" key="4">
    <source>
        <dbReference type="ARBA" id="ARBA00022763"/>
    </source>
</evidence>
<dbReference type="AlphaFoldDB" id="A0AAN1WFS3"/>
<evidence type="ECO:0000256" key="6">
    <source>
        <dbReference type="ARBA" id="ARBA00034003"/>
    </source>
</evidence>
<evidence type="ECO:0000256" key="7">
    <source>
        <dbReference type="SAM" id="SignalP"/>
    </source>
</evidence>
<dbReference type="Gene3D" id="2.40.50.140">
    <property type="entry name" value="Nucleic acid-binding proteins"/>
    <property type="match status" value="1"/>
</dbReference>
<dbReference type="GO" id="GO:0006260">
    <property type="term" value="P:DNA replication"/>
    <property type="evidence" value="ECO:0007669"/>
    <property type="project" value="UniProtKB-KW"/>
</dbReference>
<dbReference type="CDD" id="cd08041">
    <property type="entry name" value="OBF_kDNA_ligase_like"/>
    <property type="match status" value="1"/>
</dbReference>
<protein>
    <submittedName>
        <fullName evidence="10">DNA ligase 1</fullName>
        <ecNumber evidence="10">6.5.1.1</ecNumber>
        <ecNumber evidence="10">6.5.1.6</ecNumber>
        <ecNumber evidence="10">6.5.1.7</ecNumber>
    </submittedName>
</protein>
<dbReference type="RefSeq" id="WP_236986248.1">
    <property type="nucleotide sequence ID" value="NZ_AP023086.1"/>
</dbReference>
<dbReference type="SUPFAM" id="SSF56091">
    <property type="entry name" value="DNA ligase/mRNA capping enzyme, catalytic domain"/>
    <property type="match status" value="1"/>
</dbReference>
<dbReference type="PANTHER" id="PTHR47810">
    <property type="entry name" value="DNA LIGASE"/>
    <property type="match status" value="1"/>
</dbReference>
<proteinExistence type="predicted"/>
<dbReference type="PANTHER" id="PTHR47810:SF1">
    <property type="entry name" value="DNA LIGASE B"/>
    <property type="match status" value="1"/>
</dbReference>
<keyword evidence="5" id="KW-0234">DNA repair</keyword>
<dbReference type="InterPro" id="IPR050326">
    <property type="entry name" value="NAD_dep_DNA_ligaseB"/>
</dbReference>
<dbReference type="GO" id="GO:0003910">
    <property type="term" value="F:DNA ligase (ATP) activity"/>
    <property type="evidence" value="ECO:0007669"/>
    <property type="project" value="UniProtKB-EC"/>
</dbReference>
<evidence type="ECO:0000313" key="11">
    <source>
        <dbReference type="Proteomes" id="UP001320119"/>
    </source>
</evidence>
<evidence type="ECO:0000259" key="8">
    <source>
        <dbReference type="Pfam" id="PF01068"/>
    </source>
</evidence>
<dbReference type="GO" id="GO:0006310">
    <property type="term" value="P:DNA recombination"/>
    <property type="evidence" value="ECO:0007669"/>
    <property type="project" value="InterPro"/>
</dbReference>
<dbReference type="EMBL" id="AP023086">
    <property type="protein sequence ID" value="BCD96763.1"/>
    <property type="molecule type" value="Genomic_DNA"/>
</dbReference>
<dbReference type="KEGG" id="marq:MARGE09_P0963"/>
<dbReference type="Gene3D" id="3.30.1490.70">
    <property type="match status" value="1"/>
</dbReference>
<dbReference type="InterPro" id="IPR029319">
    <property type="entry name" value="DNA_ligase_OB"/>
</dbReference>
<gene>
    <name evidence="10" type="ORF">MARGE09_P0963</name>
</gene>
<feature type="chain" id="PRO_5042858100" evidence="7">
    <location>
        <begin position="23"/>
        <end position="284"/>
    </location>
</feature>
<evidence type="ECO:0000259" key="9">
    <source>
        <dbReference type="Pfam" id="PF14743"/>
    </source>
</evidence>
<dbReference type="Gene3D" id="3.30.470.30">
    <property type="entry name" value="DNA ligase/mRNA capping enzyme"/>
    <property type="match status" value="1"/>
</dbReference>
<evidence type="ECO:0000256" key="5">
    <source>
        <dbReference type="ARBA" id="ARBA00023204"/>
    </source>
</evidence>